<dbReference type="PANTHER" id="PTHR43617">
    <property type="entry name" value="L-AMINO ACID N-ACETYLTRANSFERASE"/>
    <property type="match status" value="1"/>
</dbReference>
<dbReference type="InterPro" id="IPR050276">
    <property type="entry name" value="MshD_Acetyltransferase"/>
</dbReference>
<evidence type="ECO:0000313" key="2">
    <source>
        <dbReference type="EMBL" id="BAI61196.1"/>
    </source>
</evidence>
<dbReference type="Pfam" id="PF00583">
    <property type="entry name" value="Acetyltransf_1"/>
    <property type="match status" value="1"/>
</dbReference>
<dbReference type="AlphaFoldDB" id="D1YXM4"/>
<dbReference type="GO" id="GO:0016747">
    <property type="term" value="F:acyltransferase activity, transferring groups other than amino-acyl groups"/>
    <property type="evidence" value="ECO:0007669"/>
    <property type="project" value="InterPro"/>
</dbReference>
<gene>
    <name evidence="2" type="ordered locus">MCP_1124</name>
</gene>
<feature type="domain" description="N-acetyltransferase" evidence="1">
    <location>
        <begin position="1"/>
        <end position="158"/>
    </location>
</feature>
<dbReference type="KEGG" id="mpd:MCP_1124"/>
<keyword evidence="3" id="KW-1185">Reference proteome</keyword>
<dbReference type="STRING" id="304371.MCP_1124"/>
<sequence length="158" mass="17978">MLVRNAFPADFTKVAEKSKEWADIVIERESIYHIFTEHFRSTCFIAEDRGEMIGYMLGFRSQSSPDIALIHLVQVAPRLRGNGIGRRMFKQFQASAIKMGCKKIMTHTRPENNSCNRYFKAMGFEAVAGENTVDVNGMPCVKDYNGPGKHRVVWAKDI</sequence>
<dbReference type="InterPro" id="IPR016181">
    <property type="entry name" value="Acyl_CoA_acyltransferase"/>
</dbReference>
<reference evidence="2 3" key="1">
    <citation type="journal article" date="2007" name="Appl. Environ. Microbiol.">
        <title>Isolation of key methanogens for global methane emission from rice paddy fields: a novel isolate affiliated with the clone cluster rice cluster I.</title>
        <authorList>
            <person name="Sakai S."/>
            <person name="Imachi H."/>
            <person name="Sekiguchi Y."/>
            <person name="Ohashi A."/>
            <person name="Harada H."/>
            <person name="Kamagata Y."/>
        </authorList>
    </citation>
    <scope>NUCLEOTIDE SEQUENCE [LARGE SCALE GENOMIC DNA]</scope>
    <source>
        <strain evidence="3">DSM 17711 / JCM 13418 / NBRC 101707 / SANAE</strain>
    </source>
</reference>
<accession>D1YXM4</accession>
<dbReference type="SUPFAM" id="SSF55729">
    <property type="entry name" value="Acyl-CoA N-acyltransferases (Nat)"/>
    <property type="match status" value="1"/>
</dbReference>
<dbReference type="PROSITE" id="PS51186">
    <property type="entry name" value="GNAT"/>
    <property type="match status" value="1"/>
</dbReference>
<dbReference type="InterPro" id="IPR017255">
    <property type="entry name" value="AcTrfase_GNAT_prd"/>
</dbReference>
<dbReference type="InParanoid" id="D1YXM4"/>
<dbReference type="OrthoDB" id="43754at2157"/>
<dbReference type="Proteomes" id="UP000001882">
    <property type="component" value="Chromosome"/>
</dbReference>
<dbReference type="InterPro" id="IPR000182">
    <property type="entry name" value="GNAT_dom"/>
</dbReference>
<dbReference type="CDD" id="cd04301">
    <property type="entry name" value="NAT_SF"/>
    <property type="match status" value="1"/>
</dbReference>
<protein>
    <submittedName>
        <fullName evidence="2">GCN5-related N-acetyltransferase family protein</fullName>
    </submittedName>
</protein>
<dbReference type="EMBL" id="AP011532">
    <property type="protein sequence ID" value="BAI61196.1"/>
    <property type="molecule type" value="Genomic_DNA"/>
</dbReference>
<dbReference type="eggNOG" id="arCOG00833">
    <property type="taxonomic scope" value="Archaea"/>
</dbReference>
<dbReference type="GeneID" id="8681131"/>
<dbReference type="Gene3D" id="3.40.630.30">
    <property type="match status" value="1"/>
</dbReference>
<evidence type="ECO:0000259" key="1">
    <source>
        <dbReference type="PROSITE" id="PS51186"/>
    </source>
</evidence>
<organism evidence="2 3">
    <name type="scientific">Methanocella paludicola (strain DSM 17711 / JCM 13418 / NBRC 101707 / SANAE)</name>
    <dbReference type="NCBI Taxonomy" id="304371"/>
    <lineage>
        <taxon>Archaea</taxon>
        <taxon>Methanobacteriati</taxon>
        <taxon>Methanobacteriota</taxon>
        <taxon>Stenosarchaea group</taxon>
        <taxon>Methanomicrobia</taxon>
        <taxon>Methanocellales</taxon>
        <taxon>Methanocellaceae</taxon>
        <taxon>Methanocella</taxon>
    </lineage>
</organism>
<dbReference type="RefSeq" id="WP_012899875.1">
    <property type="nucleotide sequence ID" value="NC_013665.1"/>
</dbReference>
<proteinExistence type="predicted"/>
<name>D1YXM4_METPS</name>
<reference evidence="3" key="3">
    <citation type="journal article" date="2011" name="PLoS ONE">
        <title>Genome sequence of a mesophilic hydrogenotrophic methanogen Methanocella paludicola, the first cultivated representative of the order Methanocellales.</title>
        <authorList>
            <person name="Sakai S."/>
            <person name="Takaki Y."/>
            <person name="Shimamura S."/>
            <person name="Sekine M."/>
            <person name="Tajima T."/>
            <person name="Kosugi H."/>
            <person name="Ichikawa N."/>
            <person name="Tasumi E."/>
            <person name="Hiraki A.T."/>
            <person name="Shimizu A."/>
            <person name="Kato Y."/>
            <person name="Nishiko R."/>
            <person name="Mori K."/>
            <person name="Fujita N."/>
            <person name="Imachi H."/>
            <person name="Takai K."/>
        </authorList>
    </citation>
    <scope>NUCLEOTIDE SEQUENCE [LARGE SCALE GENOMIC DNA]</scope>
    <source>
        <strain evidence="3">DSM 17711 / JCM 13418 / NBRC 101707 / SANAE</strain>
    </source>
</reference>
<reference evidence="2 3" key="2">
    <citation type="journal article" date="2008" name="Int. J. Syst. Evol. Microbiol.">
        <title>Methanocella paludicola gen. nov., sp. nov., a methane-producing archaeon, the first isolate of the lineage 'Rice Cluster I', and proposal of the new archaeal order Methanocellales ord. nov.</title>
        <authorList>
            <person name="Sakai S."/>
            <person name="Imachi H."/>
            <person name="Hanada S."/>
            <person name="Ohashi A."/>
            <person name="Harada H."/>
            <person name="Kamagata Y."/>
        </authorList>
    </citation>
    <scope>NUCLEOTIDE SEQUENCE [LARGE SCALE GENOMIC DNA]</scope>
    <source>
        <strain evidence="3">DSM 17711 / JCM 13418 / NBRC 101707 / SANAE</strain>
    </source>
</reference>
<dbReference type="PIRSF" id="PIRSF037663">
    <property type="entry name" value="Acetyltransf_GNAT_prd"/>
    <property type="match status" value="1"/>
</dbReference>
<evidence type="ECO:0000313" key="3">
    <source>
        <dbReference type="Proteomes" id="UP000001882"/>
    </source>
</evidence>